<dbReference type="EMBL" id="DXDC01000452">
    <property type="protein sequence ID" value="HIY67534.1"/>
    <property type="molecule type" value="Genomic_DNA"/>
</dbReference>
<dbReference type="GO" id="GO:0046872">
    <property type="term" value="F:metal ion binding"/>
    <property type="evidence" value="ECO:0007669"/>
    <property type="project" value="InterPro"/>
</dbReference>
<dbReference type="Gene3D" id="3.30.70.100">
    <property type="match status" value="1"/>
</dbReference>
<sequence>MSTTTEYRVTGMTCAHCEKAIRDEVSRVSGITHIEVNARAGVLTVSSEQAVEDAAVIEAVREAGYSVVGS</sequence>
<reference evidence="2" key="1">
    <citation type="journal article" date="2021" name="PeerJ">
        <title>Extensive microbial diversity within the chicken gut microbiome revealed by metagenomics and culture.</title>
        <authorList>
            <person name="Gilroy R."/>
            <person name="Ravi A."/>
            <person name="Getino M."/>
            <person name="Pursley I."/>
            <person name="Horton D.L."/>
            <person name="Alikhan N.F."/>
            <person name="Baker D."/>
            <person name="Gharbi K."/>
            <person name="Hall N."/>
            <person name="Watson M."/>
            <person name="Adriaenssens E.M."/>
            <person name="Foster-Nyarko E."/>
            <person name="Jarju S."/>
            <person name="Secka A."/>
            <person name="Antonio M."/>
            <person name="Oren A."/>
            <person name="Chaudhuri R.R."/>
            <person name="La Ragione R."/>
            <person name="Hildebrand F."/>
            <person name="Pallen M.J."/>
        </authorList>
    </citation>
    <scope>NUCLEOTIDE SEQUENCE</scope>
    <source>
        <strain evidence="2">ChiGjej1B1-98</strain>
    </source>
</reference>
<dbReference type="Proteomes" id="UP000824005">
    <property type="component" value="Unassembled WGS sequence"/>
</dbReference>
<dbReference type="SUPFAM" id="SSF55008">
    <property type="entry name" value="HMA, heavy metal-associated domain"/>
    <property type="match status" value="1"/>
</dbReference>
<proteinExistence type="predicted"/>
<evidence type="ECO:0000313" key="3">
    <source>
        <dbReference type="Proteomes" id="UP000824005"/>
    </source>
</evidence>
<protein>
    <submittedName>
        <fullName evidence="2">Heavy-metal-associated domain-containing protein</fullName>
    </submittedName>
</protein>
<evidence type="ECO:0000313" key="2">
    <source>
        <dbReference type="EMBL" id="HIY67534.1"/>
    </source>
</evidence>
<comment type="caution">
    <text evidence="2">The sequence shown here is derived from an EMBL/GenBank/DDBJ whole genome shotgun (WGS) entry which is preliminary data.</text>
</comment>
<dbReference type="AlphaFoldDB" id="A0A9D2CB35"/>
<dbReference type="Pfam" id="PF00403">
    <property type="entry name" value="HMA"/>
    <property type="match status" value="1"/>
</dbReference>
<accession>A0A9D2CB35</accession>
<evidence type="ECO:0000259" key="1">
    <source>
        <dbReference type="PROSITE" id="PS50846"/>
    </source>
</evidence>
<dbReference type="CDD" id="cd00371">
    <property type="entry name" value="HMA"/>
    <property type="match status" value="1"/>
</dbReference>
<dbReference type="InterPro" id="IPR006121">
    <property type="entry name" value="HMA_dom"/>
</dbReference>
<dbReference type="InterPro" id="IPR036163">
    <property type="entry name" value="HMA_dom_sf"/>
</dbReference>
<organism evidence="2 3">
    <name type="scientific">Candidatus Agrococcus pullicola</name>
    <dbReference type="NCBI Taxonomy" id="2838429"/>
    <lineage>
        <taxon>Bacteria</taxon>
        <taxon>Bacillati</taxon>
        <taxon>Actinomycetota</taxon>
        <taxon>Actinomycetes</taxon>
        <taxon>Micrococcales</taxon>
        <taxon>Microbacteriaceae</taxon>
        <taxon>Agrococcus</taxon>
    </lineage>
</organism>
<name>A0A9D2CB35_9MICO</name>
<feature type="domain" description="HMA" evidence="1">
    <location>
        <begin position="3"/>
        <end position="68"/>
    </location>
</feature>
<gene>
    <name evidence="2" type="ORF">H9830_14815</name>
</gene>
<reference evidence="2" key="2">
    <citation type="submission" date="2021-04" db="EMBL/GenBank/DDBJ databases">
        <authorList>
            <person name="Gilroy R."/>
        </authorList>
    </citation>
    <scope>NUCLEOTIDE SEQUENCE</scope>
    <source>
        <strain evidence="2">ChiGjej1B1-98</strain>
    </source>
</reference>
<dbReference type="PROSITE" id="PS50846">
    <property type="entry name" value="HMA_2"/>
    <property type="match status" value="1"/>
</dbReference>